<reference evidence="6" key="1">
    <citation type="submission" date="2021-11" db="EMBL/GenBank/DDBJ databases">
        <title>Vibrio ZSDE26 sp. nov. and Vibrio ZSDZ34 sp. nov., isolated from coastal seawater in Qingdao.</title>
        <authorList>
            <person name="Zhang P."/>
        </authorList>
    </citation>
    <scope>NUCLEOTIDE SEQUENCE</scope>
    <source>
        <strain evidence="6">ZSDZ34</strain>
    </source>
</reference>
<name>A0A9X1WBV4_9VIBR</name>
<dbReference type="SUPFAM" id="SSF53850">
    <property type="entry name" value="Periplasmic binding protein-like II"/>
    <property type="match status" value="1"/>
</dbReference>
<sequence length="298" mass="33488">MLNPAWLKTFKTLVEIGHFTQTAETLFMTQPGVSQHIKKLENACGYALIKRINKSFEVTEQGKRVYDYAVKTQLQQSDLLESLSFDNPFAGTCKVSCSGTTALWLYPMLIELQTEHPELHTQLEVAPNQRILESVAAGHTDLGIVTDKAMTSNVVSEHIGEEPLCLVLPSAAKKETLTAEYLASIGLVSHPDALHYLRLYLGRCQDDALTNLNPESLKIVSYINQLNQILLPISEGLGFTVLPQSAIAASPLVKKLYVYQQKANVSETLYLIKKQHRELPTRYTNIEQRIRQHVENKR</sequence>
<dbReference type="InterPro" id="IPR000847">
    <property type="entry name" value="LysR_HTH_N"/>
</dbReference>
<dbReference type="GO" id="GO:0000976">
    <property type="term" value="F:transcription cis-regulatory region binding"/>
    <property type="evidence" value="ECO:0007669"/>
    <property type="project" value="TreeGrafter"/>
</dbReference>
<evidence type="ECO:0000256" key="4">
    <source>
        <dbReference type="ARBA" id="ARBA00023163"/>
    </source>
</evidence>
<dbReference type="Pfam" id="PF03466">
    <property type="entry name" value="LysR_substrate"/>
    <property type="match status" value="1"/>
</dbReference>
<dbReference type="PRINTS" id="PR00039">
    <property type="entry name" value="HTHLYSR"/>
</dbReference>
<dbReference type="Proteomes" id="UP001139488">
    <property type="component" value="Unassembled WGS sequence"/>
</dbReference>
<dbReference type="GO" id="GO:0003700">
    <property type="term" value="F:DNA-binding transcription factor activity"/>
    <property type="evidence" value="ECO:0007669"/>
    <property type="project" value="InterPro"/>
</dbReference>
<dbReference type="CDD" id="cd05466">
    <property type="entry name" value="PBP2_LTTR_substrate"/>
    <property type="match status" value="1"/>
</dbReference>
<evidence type="ECO:0000313" key="7">
    <source>
        <dbReference type="Proteomes" id="UP001139488"/>
    </source>
</evidence>
<dbReference type="PANTHER" id="PTHR30126:SF99">
    <property type="entry name" value="TRANSCRIPTIONAL REGULATOR LYSR FAMILY"/>
    <property type="match status" value="1"/>
</dbReference>
<dbReference type="PANTHER" id="PTHR30126">
    <property type="entry name" value="HTH-TYPE TRANSCRIPTIONAL REGULATOR"/>
    <property type="match status" value="1"/>
</dbReference>
<dbReference type="InterPro" id="IPR005119">
    <property type="entry name" value="LysR_subst-bd"/>
</dbReference>
<organism evidence="6 7">
    <name type="scientific">Vibrio gelatinilyticus</name>
    <dbReference type="NCBI Taxonomy" id="2893468"/>
    <lineage>
        <taxon>Bacteria</taxon>
        <taxon>Pseudomonadati</taxon>
        <taxon>Pseudomonadota</taxon>
        <taxon>Gammaproteobacteria</taxon>
        <taxon>Vibrionales</taxon>
        <taxon>Vibrionaceae</taxon>
        <taxon>Vibrio</taxon>
    </lineage>
</organism>
<dbReference type="InterPro" id="IPR036390">
    <property type="entry name" value="WH_DNA-bd_sf"/>
</dbReference>
<evidence type="ECO:0000313" key="6">
    <source>
        <dbReference type="EMBL" id="MCJ2377703.1"/>
    </source>
</evidence>
<keyword evidence="2" id="KW-0805">Transcription regulation</keyword>
<gene>
    <name evidence="6" type="ORF">LNL84_12780</name>
</gene>
<dbReference type="RefSeq" id="WP_244357942.1">
    <property type="nucleotide sequence ID" value="NZ_JAJNNZ010000009.1"/>
</dbReference>
<evidence type="ECO:0000256" key="1">
    <source>
        <dbReference type="ARBA" id="ARBA00009437"/>
    </source>
</evidence>
<evidence type="ECO:0000256" key="2">
    <source>
        <dbReference type="ARBA" id="ARBA00023015"/>
    </source>
</evidence>
<evidence type="ECO:0000259" key="5">
    <source>
        <dbReference type="PROSITE" id="PS50931"/>
    </source>
</evidence>
<dbReference type="AlphaFoldDB" id="A0A9X1WBV4"/>
<comment type="similarity">
    <text evidence="1">Belongs to the LysR transcriptional regulatory family.</text>
</comment>
<accession>A0A9X1WBV4</accession>
<dbReference type="Gene3D" id="3.40.190.290">
    <property type="match status" value="1"/>
</dbReference>
<keyword evidence="4" id="KW-0804">Transcription</keyword>
<dbReference type="Gene3D" id="1.10.10.10">
    <property type="entry name" value="Winged helix-like DNA-binding domain superfamily/Winged helix DNA-binding domain"/>
    <property type="match status" value="1"/>
</dbReference>
<dbReference type="PROSITE" id="PS50931">
    <property type="entry name" value="HTH_LYSR"/>
    <property type="match status" value="1"/>
</dbReference>
<dbReference type="InterPro" id="IPR036388">
    <property type="entry name" value="WH-like_DNA-bd_sf"/>
</dbReference>
<comment type="caution">
    <text evidence="6">The sequence shown here is derived from an EMBL/GenBank/DDBJ whole genome shotgun (WGS) entry which is preliminary data.</text>
</comment>
<dbReference type="Pfam" id="PF00126">
    <property type="entry name" value="HTH_1"/>
    <property type="match status" value="1"/>
</dbReference>
<protein>
    <submittedName>
        <fullName evidence="6">LysR family transcriptional regulator</fullName>
    </submittedName>
</protein>
<feature type="domain" description="HTH lysR-type" evidence="5">
    <location>
        <begin position="2"/>
        <end position="59"/>
    </location>
</feature>
<keyword evidence="3" id="KW-0238">DNA-binding</keyword>
<dbReference type="EMBL" id="JAJNNZ010000009">
    <property type="protein sequence ID" value="MCJ2377703.1"/>
    <property type="molecule type" value="Genomic_DNA"/>
</dbReference>
<keyword evidence="7" id="KW-1185">Reference proteome</keyword>
<evidence type="ECO:0000256" key="3">
    <source>
        <dbReference type="ARBA" id="ARBA00023125"/>
    </source>
</evidence>
<dbReference type="SUPFAM" id="SSF46785">
    <property type="entry name" value="Winged helix' DNA-binding domain"/>
    <property type="match status" value="1"/>
</dbReference>
<proteinExistence type="inferred from homology"/>